<protein>
    <submittedName>
        <fullName evidence="2">Type 4a pilus biogenesis protein PilO</fullName>
    </submittedName>
</protein>
<evidence type="ECO:0000313" key="3">
    <source>
        <dbReference type="Proteomes" id="UP000617402"/>
    </source>
</evidence>
<evidence type="ECO:0000256" key="1">
    <source>
        <dbReference type="SAM" id="Phobius"/>
    </source>
</evidence>
<dbReference type="EMBL" id="JACVHF010000009">
    <property type="protein sequence ID" value="MBC9784950.1"/>
    <property type="molecule type" value="Genomic_DNA"/>
</dbReference>
<comment type="caution">
    <text evidence="2">The sequence shown here is derived from an EMBL/GenBank/DDBJ whole genome shotgun (WGS) entry which is preliminary data.</text>
</comment>
<keyword evidence="1" id="KW-1133">Transmembrane helix</keyword>
<accession>A0ABR7T3N8</accession>
<organism evidence="2 3">
    <name type="scientific">Heliobacterium chlorum</name>
    <dbReference type="NCBI Taxonomy" id="2698"/>
    <lineage>
        <taxon>Bacteria</taxon>
        <taxon>Bacillati</taxon>
        <taxon>Bacillota</taxon>
        <taxon>Clostridia</taxon>
        <taxon>Eubacteriales</taxon>
        <taxon>Heliobacteriaceae</taxon>
        <taxon>Heliobacterium</taxon>
    </lineage>
</organism>
<dbReference type="RefSeq" id="WP_188040362.1">
    <property type="nucleotide sequence ID" value="NZ_JACVHF010000009.1"/>
</dbReference>
<dbReference type="Gene3D" id="3.30.70.60">
    <property type="match status" value="1"/>
</dbReference>
<dbReference type="InterPro" id="IPR007445">
    <property type="entry name" value="PilO"/>
</dbReference>
<dbReference type="PANTHER" id="PTHR39555">
    <property type="entry name" value="FIMBRIAL ASSEMBLY PROTEIN PILO-LIKE PROTEIN-RELATED"/>
    <property type="match status" value="1"/>
</dbReference>
<dbReference type="Pfam" id="PF04350">
    <property type="entry name" value="PilO"/>
    <property type="match status" value="1"/>
</dbReference>
<proteinExistence type="predicted"/>
<keyword evidence="1" id="KW-0472">Membrane</keyword>
<gene>
    <name evidence="2" type="primary">pilO</name>
    <name evidence="2" type="ORF">H1S01_10550</name>
</gene>
<evidence type="ECO:0000313" key="2">
    <source>
        <dbReference type="EMBL" id="MBC9784950.1"/>
    </source>
</evidence>
<dbReference type="InterPro" id="IPR014717">
    <property type="entry name" value="Transl_elong_EF1B/ribsomal_bS6"/>
</dbReference>
<keyword evidence="3" id="KW-1185">Reference proteome</keyword>
<keyword evidence="1" id="KW-0812">Transmembrane</keyword>
<sequence length="179" mass="20493">MAKKSIFYANRKLVITLGPLAVMAMVYLLVYQYGSWQSSIEEKRQEQEALTLSKQSVAELIQSKEQMEQHKADQIRYVRMIPKEPKEDDLVRDIQDVVFNSGMVLKEVRFGSRIKKEGYSEIPLHIVCEGKYLGTVELIAKLTSMQRAFRIDTVNINKASPDDSLLKVELTTAAFFISK</sequence>
<dbReference type="Proteomes" id="UP000617402">
    <property type="component" value="Unassembled WGS sequence"/>
</dbReference>
<dbReference type="PANTHER" id="PTHR39555:SF1">
    <property type="entry name" value="TYPE IV PILUS INNER MEMBRANE COMPONENT PILO"/>
    <property type="match status" value="1"/>
</dbReference>
<feature type="transmembrane region" description="Helical" evidence="1">
    <location>
        <begin position="12"/>
        <end position="34"/>
    </location>
</feature>
<name>A0ABR7T3N8_HELCL</name>
<reference evidence="2 3" key="1">
    <citation type="submission" date="2020-07" db="EMBL/GenBank/DDBJ databases">
        <title>Draft whole-genome sequence of Heliobacterium chlorum DSM 3682, type strain.</title>
        <authorList>
            <person name="Kyndt J.A."/>
            <person name="Meyer T.E."/>
            <person name="Imhoff J.F."/>
        </authorList>
    </citation>
    <scope>NUCLEOTIDE SEQUENCE [LARGE SCALE GENOMIC DNA]</scope>
    <source>
        <strain evidence="2 3">DSM 3682</strain>
    </source>
</reference>